<dbReference type="Proteomes" id="UP000177629">
    <property type="component" value="Unassembled WGS sequence"/>
</dbReference>
<comment type="caution">
    <text evidence="1">The sequence shown here is derived from an EMBL/GenBank/DDBJ whole genome shotgun (WGS) entry which is preliminary data.</text>
</comment>
<dbReference type="PANTHER" id="PTHR43546">
    <property type="entry name" value="UPF0173 METAL-DEPENDENT HYDROLASE MJ1163-RELATED"/>
    <property type="match status" value="1"/>
</dbReference>
<dbReference type="AlphaFoldDB" id="A0A1G2PIS7"/>
<evidence type="ECO:0000313" key="1">
    <source>
        <dbReference type="EMBL" id="OHA48173.1"/>
    </source>
</evidence>
<dbReference type="SUPFAM" id="SSF56281">
    <property type="entry name" value="Metallo-hydrolase/oxidoreductase"/>
    <property type="match status" value="1"/>
</dbReference>
<evidence type="ECO:0008006" key="3">
    <source>
        <dbReference type="Google" id="ProtNLM"/>
    </source>
</evidence>
<dbReference type="STRING" id="1802362.A2806_00865"/>
<dbReference type="Pfam" id="PF13483">
    <property type="entry name" value="Lactamase_B_3"/>
    <property type="match status" value="1"/>
</dbReference>
<dbReference type="Gene3D" id="3.60.15.10">
    <property type="entry name" value="Ribonuclease Z/Hydroxyacylglutathione hydrolase-like"/>
    <property type="match status" value="1"/>
</dbReference>
<proteinExistence type="predicted"/>
<name>A0A1G2PIS7_9BACT</name>
<accession>A0A1G2PIS7</accession>
<dbReference type="PANTHER" id="PTHR43546:SF8">
    <property type="entry name" value="METALLO-BETA-LACTAMASE DOMAIN-CONTAINING PROTEIN"/>
    <property type="match status" value="1"/>
</dbReference>
<reference evidence="1 2" key="1">
    <citation type="journal article" date="2016" name="Nat. Commun.">
        <title>Thousands of microbial genomes shed light on interconnected biogeochemical processes in an aquifer system.</title>
        <authorList>
            <person name="Anantharaman K."/>
            <person name="Brown C.T."/>
            <person name="Hug L.A."/>
            <person name="Sharon I."/>
            <person name="Castelle C.J."/>
            <person name="Probst A.J."/>
            <person name="Thomas B.C."/>
            <person name="Singh A."/>
            <person name="Wilkins M.J."/>
            <person name="Karaoz U."/>
            <person name="Brodie E.L."/>
            <person name="Williams K.H."/>
            <person name="Hubbard S.S."/>
            <person name="Banfield J.F."/>
        </authorList>
    </citation>
    <scope>NUCLEOTIDE SEQUENCE [LARGE SCALE GENOMIC DNA]</scope>
</reference>
<sequence length="211" mass="23342">MNEVLWYKQSSFRFDLPGGKLLYIDPWEVPDGEPKADAILITHAHYDHFDTATINRLRTDKTIIVAPADVAEELGEGALAIAPGEEQEVMGSGIKAVPAYNIDKSFHPKKNNWVGYVIEIDGQKWYHAGDTDLIPEMEDLAPQTALLPIGGTYTMDAKEAAEAAQKIQAQRAIPMHYGFVVGKPSDAEIFKQLSSVPVEIPVPQIPFRELT</sequence>
<dbReference type="InterPro" id="IPR050114">
    <property type="entry name" value="UPF0173_UPF0282_UlaG_hydrolase"/>
</dbReference>
<dbReference type="EMBL" id="MHSS01000008">
    <property type="protein sequence ID" value="OHA48173.1"/>
    <property type="molecule type" value="Genomic_DNA"/>
</dbReference>
<gene>
    <name evidence="1" type="ORF">A2806_00865</name>
</gene>
<dbReference type="InterPro" id="IPR036866">
    <property type="entry name" value="RibonucZ/Hydroxyglut_hydro"/>
</dbReference>
<evidence type="ECO:0000313" key="2">
    <source>
        <dbReference type="Proteomes" id="UP000177629"/>
    </source>
</evidence>
<organism evidence="1 2">
    <name type="scientific">Candidatus Terrybacteria bacterium RIFCSPHIGHO2_01_FULL_48_17</name>
    <dbReference type="NCBI Taxonomy" id="1802362"/>
    <lineage>
        <taxon>Bacteria</taxon>
        <taxon>Candidatus Terryibacteriota</taxon>
    </lineage>
</organism>
<protein>
    <recommendedName>
        <fullName evidence="3">Metallo-beta-lactamase domain-containing protein</fullName>
    </recommendedName>
</protein>